<reference evidence="1" key="2">
    <citation type="journal article" date="2022" name="New Phytol.">
        <title>Evolutionary transition to the ectomycorrhizal habit in the genomes of a hyperdiverse lineage of mushroom-forming fungi.</title>
        <authorList>
            <person name="Looney B."/>
            <person name="Miyauchi S."/>
            <person name="Morin E."/>
            <person name="Drula E."/>
            <person name="Courty P.E."/>
            <person name="Kohler A."/>
            <person name="Kuo A."/>
            <person name="LaButti K."/>
            <person name="Pangilinan J."/>
            <person name="Lipzen A."/>
            <person name="Riley R."/>
            <person name="Andreopoulos W."/>
            <person name="He G."/>
            <person name="Johnson J."/>
            <person name="Nolan M."/>
            <person name="Tritt A."/>
            <person name="Barry K.W."/>
            <person name="Grigoriev I.V."/>
            <person name="Nagy L.G."/>
            <person name="Hibbett D."/>
            <person name="Henrissat B."/>
            <person name="Matheny P.B."/>
            <person name="Labbe J."/>
            <person name="Martin F.M."/>
        </authorList>
    </citation>
    <scope>NUCLEOTIDE SEQUENCE</scope>
    <source>
        <strain evidence="1">EC-137</strain>
    </source>
</reference>
<feature type="non-terminal residue" evidence="1">
    <location>
        <position position="299"/>
    </location>
</feature>
<evidence type="ECO:0000313" key="1">
    <source>
        <dbReference type="EMBL" id="KAI0033432.1"/>
    </source>
</evidence>
<evidence type="ECO:0000313" key="2">
    <source>
        <dbReference type="Proteomes" id="UP000814128"/>
    </source>
</evidence>
<accession>A0ACB8QP22</accession>
<comment type="caution">
    <text evidence="1">The sequence shown here is derived from an EMBL/GenBank/DDBJ whole genome shotgun (WGS) entry which is preliminary data.</text>
</comment>
<gene>
    <name evidence="1" type="ORF">K488DRAFT_9327</name>
</gene>
<protein>
    <submittedName>
        <fullName evidence="1">Uncharacterized protein</fullName>
    </submittedName>
</protein>
<dbReference type="EMBL" id="MU273520">
    <property type="protein sequence ID" value="KAI0033432.1"/>
    <property type="molecule type" value="Genomic_DNA"/>
</dbReference>
<sequence>ADPSLSQPAPPPPPPKQPSSRPTTARPQPSSRTSNDIMHAVRDTVTVRPPDHAPRARPARSQTAVTQPQPPRPSNGQRSMSSDSAPRPADKPRHKSKKTSGSMHADVIDRLDFSGVGPMFHHDGPFDACAPSRNRHRQKAPMYAWTGVNPEDEQAYREKEGFTSKNISPARVPTTPYYDDYVEAPKKKVDAIAEAWGIHEPEPFEDFSAGGGGERNADSAPSSRNGTYAKREKPRRDVVAEPRGKNRMPPPQPIFTGDDPIVSSEAYPPSPPAGANLGRNKSLMQRIRNMRDAPNVPAG</sequence>
<reference evidence="1" key="1">
    <citation type="submission" date="2021-02" db="EMBL/GenBank/DDBJ databases">
        <authorList>
            <consortium name="DOE Joint Genome Institute"/>
            <person name="Ahrendt S."/>
            <person name="Looney B.P."/>
            <person name="Miyauchi S."/>
            <person name="Morin E."/>
            <person name="Drula E."/>
            <person name="Courty P.E."/>
            <person name="Chicoki N."/>
            <person name="Fauchery L."/>
            <person name="Kohler A."/>
            <person name="Kuo A."/>
            <person name="Labutti K."/>
            <person name="Pangilinan J."/>
            <person name="Lipzen A."/>
            <person name="Riley R."/>
            <person name="Andreopoulos W."/>
            <person name="He G."/>
            <person name="Johnson J."/>
            <person name="Barry K.W."/>
            <person name="Grigoriev I.V."/>
            <person name="Nagy L."/>
            <person name="Hibbett D."/>
            <person name="Henrissat B."/>
            <person name="Matheny P.B."/>
            <person name="Labbe J."/>
            <person name="Martin F."/>
        </authorList>
    </citation>
    <scope>NUCLEOTIDE SEQUENCE</scope>
    <source>
        <strain evidence="1">EC-137</strain>
    </source>
</reference>
<feature type="non-terminal residue" evidence="1">
    <location>
        <position position="1"/>
    </location>
</feature>
<name>A0ACB8QP22_9AGAM</name>
<keyword evidence="2" id="KW-1185">Reference proteome</keyword>
<dbReference type="Proteomes" id="UP000814128">
    <property type="component" value="Unassembled WGS sequence"/>
</dbReference>
<organism evidence="1 2">
    <name type="scientific">Vararia minispora EC-137</name>
    <dbReference type="NCBI Taxonomy" id="1314806"/>
    <lineage>
        <taxon>Eukaryota</taxon>
        <taxon>Fungi</taxon>
        <taxon>Dikarya</taxon>
        <taxon>Basidiomycota</taxon>
        <taxon>Agaricomycotina</taxon>
        <taxon>Agaricomycetes</taxon>
        <taxon>Russulales</taxon>
        <taxon>Lachnocladiaceae</taxon>
        <taxon>Vararia</taxon>
    </lineage>
</organism>
<proteinExistence type="predicted"/>